<evidence type="ECO:0000313" key="3">
    <source>
        <dbReference type="Proteomes" id="UP000887222"/>
    </source>
</evidence>
<protein>
    <recommendedName>
        <fullName evidence="1">Immunity protein 45 domain-containing protein</fullName>
    </recommendedName>
</protein>
<name>A0ABQ4Q6J3_9BURK</name>
<dbReference type="Pfam" id="PF15572">
    <property type="entry name" value="Imm45"/>
    <property type="match status" value="1"/>
</dbReference>
<sequence>MEEDAIAQGTIFRFPAKWPYEEMVDLMLLNLPEEGTEHSLVVTSGLKAGRLLVRLPLEAELQGPIAVSRKWLIENWAKWIYPDCEAEEVMCTRHYPVPKRPVLTSAPPLP</sequence>
<dbReference type="EMBL" id="BPMK01000009">
    <property type="protein sequence ID" value="GIZ52339.1"/>
    <property type="molecule type" value="Genomic_DNA"/>
</dbReference>
<accession>A0ABQ4Q6J3</accession>
<evidence type="ECO:0000259" key="1">
    <source>
        <dbReference type="Pfam" id="PF15572"/>
    </source>
</evidence>
<organism evidence="2 3">
    <name type="scientific">Noviherbaspirillum aridicola</name>
    <dbReference type="NCBI Taxonomy" id="2849687"/>
    <lineage>
        <taxon>Bacteria</taxon>
        <taxon>Pseudomonadati</taxon>
        <taxon>Pseudomonadota</taxon>
        <taxon>Betaproteobacteria</taxon>
        <taxon>Burkholderiales</taxon>
        <taxon>Oxalobacteraceae</taxon>
        <taxon>Noviherbaspirillum</taxon>
    </lineage>
</organism>
<dbReference type="InterPro" id="IPR029077">
    <property type="entry name" value="Imm45"/>
</dbReference>
<feature type="domain" description="Immunity protein 45" evidence="1">
    <location>
        <begin position="3"/>
        <end position="90"/>
    </location>
</feature>
<gene>
    <name evidence="2" type="ORF">NCCP691_23530</name>
</gene>
<evidence type="ECO:0000313" key="2">
    <source>
        <dbReference type="EMBL" id="GIZ52339.1"/>
    </source>
</evidence>
<dbReference type="Proteomes" id="UP000887222">
    <property type="component" value="Unassembled WGS sequence"/>
</dbReference>
<comment type="caution">
    <text evidence="2">The sequence shown here is derived from an EMBL/GenBank/DDBJ whole genome shotgun (WGS) entry which is preliminary data.</text>
</comment>
<proteinExistence type="predicted"/>
<keyword evidence="3" id="KW-1185">Reference proteome</keyword>
<reference evidence="2 3" key="1">
    <citation type="journal article" date="2022" name="Int. J. Syst. Evol. Microbiol.">
        <title>Noviherbaspirillum aridicola sp. nov., isolated from an arid soil in Pakistan.</title>
        <authorList>
            <person name="Khan I.U."/>
            <person name="Saqib M."/>
            <person name="Amin A."/>
            <person name="Hussain F."/>
            <person name="Li L."/>
            <person name="Liu Y.H."/>
            <person name="Fang B.Z."/>
            <person name="Ahmed I."/>
            <person name="Li W.J."/>
        </authorList>
    </citation>
    <scope>NUCLEOTIDE SEQUENCE [LARGE SCALE GENOMIC DNA]</scope>
    <source>
        <strain evidence="2 3">NCCP-691</strain>
    </source>
</reference>